<proteinExistence type="predicted"/>
<dbReference type="InterPro" id="IPR009922">
    <property type="entry name" value="DUF1457"/>
</dbReference>
<gene>
    <name evidence="1" type="ORF">FKG95_16390</name>
</gene>
<name>A0A545TPT3_9PROT</name>
<accession>A0A545TPT3</accession>
<comment type="caution">
    <text evidence="1">The sequence shown here is derived from an EMBL/GenBank/DDBJ whole genome shotgun (WGS) entry which is preliminary data.</text>
</comment>
<sequence>MSVLPDHSLPISSPDQIDDQILRELYGYWSGLRVAGKRVSRSDIDPIDIPHLLPYIILAECYDAGQRIKFRLTGSDIAFVQGSDLTGRYLHERGPRTPYLEHLSELYRIGAISEDGVYSAFCYGYTEEEGPKKVNRIFLPLDGQGEGPPMLLVGQVRDKTVPTARPIWLTEPNHIEPIALFTIEPPMHQQATRQA</sequence>
<keyword evidence="2" id="KW-1185">Reference proteome</keyword>
<evidence type="ECO:0000313" key="2">
    <source>
        <dbReference type="Proteomes" id="UP000315252"/>
    </source>
</evidence>
<evidence type="ECO:0000313" key="1">
    <source>
        <dbReference type="EMBL" id="TQV79235.1"/>
    </source>
</evidence>
<dbReference type="Proteomes" id="UP000315252">
    <property type="component" value="Unassembled WGS sequence"/>
</dbReference>
<reference evidence="1 2" key="1">
    <citation type="submission" date="2019-06" db="EMBL/GenBank/DDBJ databases">
        <title>Whole genome sequence for Rhodospirillaceae sp. R148.</title>
        <authorList>
            <person name="Wang G."/>
        </authorList>
    </citation>
    <scope>NUCLEOTIDE SEQUENCE [LARGE SCALE GENOMIC DNA]</scope>
    <source>
        <strain evidence="1 2">R148</strain>
    </source>
</reference>
<dbReference type="EMBL" id="VHSH01000005">
    <property type="protein sequence ID" value="TQV79235.1"/>
    <property type="molecule type" value="Genomic_DNA"/>
</dbReference>
<dbReference type="OrthoDB" id="7354362at2"/>
<dbReference type="Pfam" id="PF07310">
    <property type="entry name" value="PAS_5"/>
    <property type="match status" value="1"/>
</dbReference>
<organism evidence="1 2">
    <name type="scientific">Denitrobaculum tricleocarpae</name>
    <dbReference type="NCBI Taxonomy" id="2591009"/>
    <lineage>
        <taxon>Bacteria</taxon>
        <taxon>Pseudomonadati</taxon>
        <taxon>Pseudomonadota</taxon>
        <taxon>Alphaproteobacteria</taxon>
        <taxon>Rhodospirillales</taxon>
        <taxon>Rhodospirillaceae</taxon>
        <taxon>Denitrobaculum</taxon>
    </lineage>
</organism>
<dbReference type="RefSeq" id="WP_142897459.1">
    <property type="nucleotide sequence ID" value="NZ_ML660056.1"/>
</dbReference>
<dbReference type="AlphaFoldDB" id="A0A545TPT3"/>
<protein>
    <submittedName>
        <fullName evidence="1">PAS domain-containing protein</fullName>
    </submittedName>
</protein>